<organism evidence="1 2">
    <name type="scientific">Hebeloma cylindrosporum</name>
    <dbReference type="NCBI Taxonomy" id="76867"/>
    <lineage>
        <taxon>Eukaryota</taxon>
        <taxon>Fungi</taxon>
        <taxon>Dikarya</taxon>
        <taxon>Basidiomycota</taxon>
        <taxon>Agaricomycotina</taxon>
        <taxon>Agaricomycetes</taxon>
        <taxon>Agaricomycetidae</taxon>
        <taxon>Agaricales</taxon>
        <taxon>Agaricineae</taxon>
        <taxon>Hymenogastraceae</taxon>
        <taxon>Hebeloma</taxon>
    </lineage>
</organism>
<dbReference type="AlphaFoldDB" id="A0A0C2XIY7"/>
<name>A0A0C2XIY7_HEBCY</name>
<evidence type="ECO:0000313" key="2">
    <source>
        <dbReference type="Proteomes" id="UP000053424"/>
    </source>
</evidence>
<evidence type="ECO:0000313" key="1">
    <source>
        <dbReference type="EMBL" id="KIM37778.1"/>
    </source>
</evidence>
<reference evidence="2" key="2">
    <citation type="submission" date="2015-01" db="EMBL/GenBank/DDBJ databases">
        <title>Evolutionary Origins and Diversification of the Mycorrhizal Mutualists.</title>
        <authorList>
            <consortium name="DOE Joint Genome Institute"/>
            <consortium name="Mycorrhizal Genomics Consortium"/>
            <person name="Kohler A."/>
            <person name="Kuo A."/>
            <person name="Nagy L.G."/>
            <person name="Floudas D."/>
            <person name="Copeland A."/>
            <person name="Barry K.W."/>
            <person name="Cichocki N."/>
            <person name="Veneault-Fourrey C."/>
            <person name="LaButti K."/>
            <person name="Lindquist E.A."/>
            <person name="Lipzen A."/>
            <person name="Lundell T."/>
            <person name="Morin E."/>
            <person name="Murat C."/>
            <person name="Riley R."/>
            <person name="Ohm R."/>
            <person name="Sun H."/>
            <person name="Tunlid A."/>
            <person name="Henrissat B."/>
            <person name="Grigoriev I.V."/>
            <person name="Hibbett D.S."/>
            <person name="Martin F."/>
        </authorList>
    </citation>
    <scope>NUCLEOTIDE SEQUENCE [LARGE SCALE GENOMIC DNA]</scope>
    <source>
        <strain evidence="2">h7</strain>
    </source>
</reference>
<dbReference type="Proteomes" id="UP000053424">
    <property type="component" value="Unassembled WGS sequence"/>
</dbReference>
<reference evidence="1 2" key="1">
    <citation type="submission" date="2014-04" db="EMBL/GenBank/DDBJ databases">
        <authorList>
            <consortium name="DOE Joint Genome Institute"/>
            <person name="Kuo A."/>
            <person name="Gay G."/>
            <person name="Dore J."/>
            <person name="Kohler A."/>
            <person name="Nagy L.G."/>
            <person name="Floudas D."/>
            <person name="Copeland A."/>
            <person name="Barry K.W."/>
            <person name="Cichocki N."/>
            <person name="Veneault-Fourrey C."/>
            <person name="LaButti K."/>
            <person name="Lindquist E.A."/>
            <person name="Lipzen A."/>
            <person name="Lundell T."/>
            <person name="Morin E."/>
            <person name="Murat C."/>
            <person name="Sun H."/>
            <person name="Tunlid A."/>
            <person name="Henrissat B."/>
            <person name="Grigoriev I.V."/>
            <person name="Hibbett D.S."/>
            <person name="Martin F."/>
            <person name="Nordberg H.P."/>
            <person name="Cantor M.N."/>
            <person name="Hua S.X."/>
        </authorList>
    </citation>
    <scope>NUCLEOTIDE SEQUENCE [LARGE SCALE GENOMIC DNA]</scope>
    <source>
        <strain evidence="2">h7</strain>
    </source>
</reference>
<protein>
    <submittedName>
        <fullName evidence="1">Uncharacterized protein</fullName>
    </submittedName>
</protein>
<keyword evidence="2" id="KW-1185">Reference proteome</keyword>
<accession>A0A0C2XIY7</accession>
<sequence>MLSKLSYKNKTAIGTIGTYLSNPSKQTKNAKLGITYLPPPKPLPVANAQHRP</sequence>
<dbReference type="HOGENOM" id="CLU_3087472_0_0_1"/>
<dbReference type="EMBL" id="KN831795">
    <property type="protein sequence ID" value="KIM37778.1"/>
    <property type="molecule type" value="Genomic_DNA"/>
</dbReference>
<proteinExistence type="predicted"/>
<gene>
    <name evidence="1" type="ORF">M413DRAFT_448291</name>
</gene>